<dbReference type="GO" id="GO:0042026">
    <property type="term" value="P:protein refolding"/>
    <property type="evidence" value="ECO:0007669"/>
    <property type="project" value="TreeGrafter"/>
</dbReference>
<dbReference type="InterPro" id="IPR002068">
    <property type="entry name" value="A-crystallin/Hsp20_dom"/>
</dbReference>
<dbReference type="AlphaFoldDB" id="A0A6P8PK94"/>
<keyword evidence="12" id="KW-1185">Reference proteome</keyword>
<dbReference type="CTD" id="1410"/>
<evidence type="ECO:0000256" key="4">
    <source>
        <dbReference type="ARBA" id="ARBA00022833"/>
    </source>
</evidence>
<feature type="binding site" evidence="8">
    <location>
        <position position="110"/>
    </location>
    <ligand>
        <name>Zn(2+)</name>
        <dbReference type="ChEBI" id="CHEBI:29105"/>
        <label>1</label>
    </ligand>
</feature>
<evidence type="ECO:0000256" key="1">
    <source>
        <dbReference type="ARBA" id="ARBA00018516"/>
    </source>
</evidence>
<keyword evidence="4 8" id="KW-0862">Zinc</keyword>
<dbReference type="InParanoid" id="A0A6P8PK94"/>
<proteinExistence type="inferred from homology"/>
<evidence type="ECO:0000256" key="8">
    <source>
        <dbReference type="PIRSR" id="PIRSR036514-1"/>
    </source>
</evidence>
<dbReference type="KEGG" id="gsh:117347786"/>
<evidence type="ECO:0000259" key="11">
    <source>
        <dbReference type="PROSITE" id="PS01031"/>
    </source>
</evidence>
<accession>A0A6P8PK94</accession>
<comment type="similarity">
    <text evidence="7 9 10">Belongs to the small heat shock protein (HSP20) family.</text>
</comment>
<evidence type="ECO:0000256" key="7">
    <source>
        <dbReference type="PIRNR" id="PIRNR036514"/>
    </source>
</evidence>
<dbReference type="PIRSF" id="PIRSF036514">
    <property type="entry name" value="Sm_HSP_B1"/>
    <property type="match status" value="1"/>
</dbReference>
<gene>
    <name evidence="13" type="primary">CRYAB</name>
</gene>
<keyword evidence="5" id="KW-0007">Acetylation</keyword>
<keyword evidence="2" id="KW-0273">Eye lens protein</keyword>
<dbReference type="PRINTS" id="PR00299">
    <property type="entry name" value="ACRYSTALLIN"/>
</dbReference>
<evidence type="ECO:0000256" key="10">
    <source>
        <dbReference type="RuleBase" id="RU003616"/>
    </source>
</evidence>
<dbReference type="GO" id="GO:0046872">
    <property type="term" value="F:metal ion binding"/>
    <property type="evidence" value="ECO:0007669"/>
    <property type="project" value="UniProtKB-KW"/>
</dbReference>
<evidence type="ECO:0000256" key="2">
    <source>
        <dbReference type="ARBA" id="ARBA00022613"/>
    </source>
</evidence>
<dbReference type="Pfam" id="PF00525">
    <property type="entry name" value="Crystallin"/>
    <property type="match status" value="1"/>
</dbReference>
<feature type="binding site" evidence="8">
    <location>
        <position position="105"/>
    </location>
    <ligand>
        <name>Zn(2+)</name>
        <dbReference type="ChEBI" id="CHEBI:29105"/>
        <label>1</label>
    </ligand>
</feature>
<dbReference type="PANTHER" id="PTHR45640">
    <property type="entry name" value="HEAT SHOCK PROTEIN HSP-12.2-RELATED"/>
    <property type="match status" value="1"/>
</dbReference>
<dbReference type="GO" id="GO:0009408">
    <property type="term" value="P:response to heat"/>
    <property type="evidence" value="ECO:0007669"/>
    <property type="project" value="TreeGrafter"/>
</dbReference>
<dbReference type="GO" id="GO:0005634">
    <property type="term" value="C:nucleus"/>
    <property type="evidence" value="ECO:0007669"/>
    <property type="project" value="TreeGrafter"/>
</dbReference>
<evidence type="ECO:0000313" key="13">
    <source>
        <dbReference type="RefSeq" id="XP_033775048.1"/>
    </source>
</evidence>
<dbReference type="RefSeq" id="XP_033775048.1">
    <property type="nucleotide sequence ID" value="XM_033919157.1"/>
</dbReference>
<reference evidence="13" key="1">
    <citation type="submission" date="2025-08" db="UniProtKB">
        <authorList>
            <consortium name="RefSeq"/>
        </authorList>
    </citation>
    <scope>IDENTIFICATION</scope>
</reference>
<evidence type="ECO:0000256" key="5">
    <source>
        <dbReference type="ARBA" id="ARBA00022990"/>
    </source>
</evidence>
<evidence type="ECO:0000256" key="3">
    <source>
        <dbReference type="ARBA" id="ARBA00022723"/>
    </source>
</evidence>
<dbReference type="GO" id="GO:0005212">
    <property type="term" value="F:structural constituent of eye lens"/>
    <property type="evidence" value="ECO:0007669"/>
    <property type="project" value="UniProtKB-KW"/>
</dbReference>
<evidence type="ECO:0000256" key="9">
    <source>
        <dbReference type="PROSITE-ProRule" id="PRU00285"/>
    </source>
</evidence>
<dbReference type="FunCoup" id="A0A6P8PK94">
    <property type="interactions" value="596"/>
</dbReference>
<sequence length="181" mass="20973">MDITIHRPWIHRPFVSYFGPSRIFEQNFGEHLHEGDLLSTSAALHPFYFRFPFFRLPSWIETGFSELRLEKDKFSINLDVKHFSPEELKVKVTGDVIEIQGKHKEHQDEHGFVSRDFFRRYKVPTDVDPLCITSSLSTDGVLMVTGPRKLADRPERRIPITCEEKPAAAGAPKEETKLLDH</sequence>
<dbReference type="InterPro" id="IPR003090">
    <property type="entry name" value="Alpha-crystallin_N"/>
</dbReference>
<organism evidence="12 13">
    <name type="scientific">Geotrypetes seraphini</name>
    <name type="common">Gaboon caecilian</name>
    <name type="synonym">Caecilia seraphini</name>
    <dbReference type="NCBI Taxonomy" id="260995"/>
    <lineage>
        <taxon>Eukaryota</taxon>
        <taxon>Metazoa</taxon>
        <taxon>Chordata</taxon>
        <taxon>Craniata</taxon>
        <taxon>Vertebrata</taxon>
        <taxon>Euteleostomi</taxon>
        <taxon>Amphibia</taxon>
        <taxon>Gymnophiona</taxon>
        <taxon>Geotrypetes</taxon>
    </lineage>
</organism>
<dbReference type="PANTHER" id="PTHR45640:SF5">
    <property type="entry name" value="ALPHA-CRYSTALLIN B CHAIN"/>
    <property type="match status" value="1"/>
</dbReference>
<dbReference type="SUPFAM" id="SSF49764">
    <property type="entry name" value="HSP20-like chaperones"/>
    <property type="match status" value="1"/>
</dbReference>
<dbReference type="GeneID" id="117347786"/>
<dbReference type="InterPro" id="IPR008978">
    <property type="entry name" value="HSP20-like_chaperone"/>
</dbReference>
<evidence type="ECO:0000256" key="6">
    <source>
        <dbReference type="ARBA" id="ARBA00030175"/>
    </source>
</evidence>
<dbReference type="GO" id="GO:0005737">
    <property type="term" value="C:cytoplasm"/>
    <property type="evidence" value="ECO:0007669"/>
    <property type="project" value="TreeGrafter"/>
</dbReference>
<dbReference type="Proteomes" id="UP000515159">
    <property type="component" value="Chromosome 13"/>
</dbReference>
<dbReference type="InterPro" id="IPR055269">
    <property type="entry name" value="Alpha-crystallin/HSP_16"/>
</dbReference>
<keyword evidence="3 8" id="KW-0479">Metal-binding</keyword>
<feature type="domain" description="SHSP" evidence="11">
    <location>
        <begin position="55"/>
        <end position="163"/>
    </location>
</feature>
<dbReference type="OrthoDB" id="1431247at2759"/>
<feature type="binding site" evidence="8">
    <location>
        <position position="103"/>
    </location>
    <ligand>
        <name>Zn(2+)</name>
        <dbReference type="ChEBI" id="CHEBI:29105"/>
        <label>1</label>
    </ligand>
</feature>
<dbReference type="GO" id="GO:0043066">
    <property type="term" value="P:negative regulation of apoptotic process"/>
    <property type="evidence" value="ECO:0007669"/>
    <property type="project" value="TreeGrafter"/>
</dbReference>
<dbReference type="InterPro" id="IPR001436">
    <property type="entry name" value="Alpha-crystallin/sHSP_animal"/>
</dbReference>
<dbReference type="GO" id="GO:0051082">
    <property type="term" value="F:unfolded protein binding"/>
    <property type="evidence" value="ECO:0007669"/>
    <property type="project" value="TreeGrafter"/>
</dbReference>
<name>A0A6P8PK94_GEOSA</name>
<protein>
    <recommendedName>
        <fullName evidence="1">Alpha-crystallin B chain</fullName>
    </recommendedName>
    <alternativeName>
        <fullName evidence="6">Alpha(B)-crystallin</fullName>
    </alternativeName>
</protein>
<evidence type="ECO:0000313" key="12">
    <source>
        <dbReference type="Proteomes" id="UP000515159"/>
    </source>
</evidence>
<dbReference type="Pfam" id="PF00011">
    <property type="entry name" value="HSP20"/>
    <property type="match status" value="1"/>
</dbReference>
<dbReference type="PROSITE" id="PS01031">
    <property type="entry name" value="SHSP"/>
    <property type="match status" value="1"/>
</dbReference>
<dbReference type="Gene3D" id="2.60.40.790">
    <property type="match status" value="1"/>
</dbReference>